<evidence type="ECO:0000256" key="1">
    <source>
        <dbReference type="SAM" id="MobiDB-lite"/>
    </source>
</evidence>
<sequence length="295" mass="33003">MEVKLEGNTTAIKNMEVQIGQMASTLNIMQKGKFPSDTEVNPREHCKAVTLRSGKELQEPEKKKMEEPVITTEERENKEEVVKEATPTLQADKPTSSIASSLPNSLPYPQHALEQMPNYVRFMKDIMTGKRKLEAYETVNLTEEGSAILQRKLPHKLKDPGSFTIPCTIGSSSFNKALCDLGANFVVLDMEEDSKIPKILGRPFLVTGRAMIDVQLGKLTLRVNEEVVVFDISRAMKYPKEVSTCDMIDVVDATVAEIRSFVLFVDALEKCMLGSDIEEIGELDQEVSFYHDALN</sequence>
<gene>
    <name evidence="3" type="primary">LOC111025551</name>
</gene>
<dbReference type="GeneID" id="111025551"/>
<keyword evidence="2" id="KW-1185">Reference proteome</keyword>
<dbReference type="RefSeq" id="XP_022159119.1">
    <property type="nucleotide sequence ID" value="XM_022303427.1"/>
</dbReference>
<reference evidence="3" key="1">
    <citation type="submission" date="2025-08" db="UniProtKB">
        <authorList>
            <consortium name="RefSeq"/>
        </authorList>
    </citation>
    <scope>IDENTIFICATION</scope>
    <source>
        <strain evidence="3">OHB3-1</strain>
    </source>
</reference>
<protein>
    <submittedName>
        <fullName evidence="3">Uncharacterized protein LOC111025551</fullName>
    </submittedName>
</protein>
<accession>A0A6J1E1F6</accession>
<proteinExistence type="predicted"/>
<evidence type="ECO:0000313" key="2">
    <source>
        <dbReference type="Proteomes" id="UP000504603"/>
    </source>
</evidence>
<feature type="compositionally biased region" description="Polar residues" evidence="1">
    <location>
        <begin position="87"/>
        <end position="103"/>
    </location>
</feature>
<dbReference type="AlphaFoldDB" id="A0A6J1E1F6"/>
<dbReference type="KEGG" id="mcha:111025551"/>
<dbReference type="PANTHER" id="PTHR33067">
    <property type="entry name" value="RNA-DIRECTED DNA POLYMERASE-RELATED"/>
    <property type="match status" value="1"/>
</dbReference>
<feature type="compositionally biased region" description="Basic and acidic residues" evidence="1">
    <location>
        <begin position="50"/>
        <end position="83"/>
    </location>
</feature>
<evidence type="ECO:0000313" key="3">
    <source>
        <dbReference type="RefSeq" id="XP_022159119.1"/>
    </source>
</evidence>
<dbReference type="Proteomes" id="UP000504603">
    <property type="component" value="Unplaced"/>
</dbReference>
<feature type="region of interest" description="Disordered" evidence="1">
    <location>
        <begin position="50"/>
        <end position="103"/>
    </location>
</feature>
<organism evidence="2 3">
    <name type="scientific">Momordica charantia</name>
    <name type="common">Bitter gourd</name>
    <name type="synonym">Balsam pear</name>
    <dbReference type="NCBI Taxonomy" id="3673"/>
    <lineage>
        <taxon>Eukaryota</taxon>
        <taxon>Viridiplantae</taxon>
        <taxon>Streptophyta</taxon>
        <taxon>Embryophyta</taxon>
        <taxon>Tracheophyta</taxon>
        <taxon>Spermatophyta</taxon>
        <taxon>Magnoliopsida</taxon>
        <taxon>eudicotyledons</taxon>
        <taxon>Gunneridae</taxon>
        <taxon>Pentapetalae</taxon>
        <taxon>rosids</taxon>
        <taxon>fabids</taxon>
        <taxon>Cucurbitales</taxon>
        <taxon>Cucurbitaceae</taxon>
        <taxon>Momordiceae</taxon>
        <taxon>Momordica</taxon>
    </lineage>
</organism>
<dbReference type="OrthoDB" id="1744547at2759"/>
<name>A0A6J1E1F6_MOMCH</name>
<dbReference type="PANTHER" id="PTHR33067:SF9">
    <property type="entry name" value="RNA-DIRECTED DNA POLYMERASE"/>
    <property type="match status" value="1"/>
</dbReference>